<evidence type="ECO:0000256" key="2">
    <source>
        <dbReference type="SAM" id="MobiDB-lite"/>
    </source>
</evidence>
<organism evidence="5 6">
    <name type="scientific">Strongyloides stercoralis</name>
    <name type="common">Threadworm</name>
    <dbReference type="NCBI Taxonomy" id="6248"/>
    <lineage>
        <taxon>Eukaryota</taxon>
        <taxon>Metazoa</taxon>
        <taxon>Ecdysozoa</taxon>
        <taxon>Nematoda</taxon>
        <taxon>Chromadorea</taxon>
        <taxon>Rhabditida</taxon>
        <taxon>Tylenchina</taxon>
        <taxon>Panagrolaimomorpha</taxon>
        <taxon>Strongyloidoidea</taxon>
        <taxon>Strongyloididae</taxon>
        <taxon>Strongyloides</taxon>
    </lineage>
</organism>
<dbReference type="PANTHER" id="PTHR31139">
    <property type="entry name" value="ECTOPIC P GRANULES PROTEIN 5 HOMOLOG"/>
    <property type="match status" value="1"/>
</dbReference>
<dbReference type="InterPro" id="IPR059030">
    <property type="entry name" value="TPR_Epg5_mid"/>
</dbReference>
<feature type="transmembrane region" description="Helical" evidence="3">
    <location>
        <begin position="2404"/>
        <end position="2419"/>
    </location>
</feature>
<dbReference type="InterPro" id="IPR051436">
    <property type="entry name" value="Autophagy-related_EPG5"/>
</dbReference>
<feature type="compositionally biased region" description="Basic residues" evidence="2">
    <location>
        <begin position="1"/>
        <end position="14"/>
    </location>
</feature>
<proteinExistence type="predicted"/>
<dbReference type="Proteomes" id="UP000035681">
    <property type="component" value="Unplaced"/>
</dbReference>
<dbReference type="AlphaFoldDB" id="A0AAF5DLP5"/>
<dbReference type="PANTHER" id="PTHR31139:SF4">
    <property type="entry name" value="ECTOPIC P GRANULES PROTEIN 5 HOMOLOG"/>
    <property type="match status" value="1"/>
</dbReference>
<dbReference type="GO" id="GO:0005737">
    <property type="term" value="C:cytoplasm"/>
    <property type="evidence" value="ECO:0007669"/>
    <property type="project" value="TreeGrafter"/>
</dbReference>
<sequence>MEKAVKQKTKKDKTKNKDVVEELGPAPLPMRGKSNYSIEKPVVDETNIDGSCRNSEIEESPTIVVATAPVIDEDETNKTKYHGSINDRYQPKYNIKHANDSIPILQLYPHLKEESQDIKVLEKIKHSKEDNVENTEESSPYRLLIHDKNITKEQKAECNLLHHEISNLMIAYKDLEVLRNRYKLYGISDTVYLDQHITKIVNDDLFPSSIYIQNLLEKFRQYSINSINAVVDNQMNVINLQNSEKNVWKEEVINKDVTGICGHGSKCNGVVTVPNFIFQQESYNKFCNLINETFNHEFNKLYPLEIGIQSLITQIEWCLHRIMLAYDAEIRSQPNVIWTINEENNKTEKTIKKELRKILACLFLQLRKPVVSKDYSDYITKWIKMTVAILSKRIDVSDQIAIIIHLLRLPGDLYENATDLIIPCLVNCSFDQSISYFGLLISTLMKPISNREDFLSEIGTTSIDEDDFLVINEDSNIENPIKLQQSVLISIFDKFKINDLIGSHQKLFITKYVTILGEGLDNYSGKYEFKDFMIRIAHMQKEIICWLYNLYGASQRQQNIEYCNLIKADLSKLMVYFFYKIANTNCPIIGQVLVGLPLDGMFIVDIYKLDFILTKDMKEFNFNNLYDESLINIIIEKRRKKKWNNLFDEMNKEMTVNDACYFNALAEVVSNLDFVDISFVEQILESFMIDTKKRELFSKTGSEMVSSMLINKPECLKRILDFIGRRHADLNSYALDIFRCSNLSGVIPSIEIVNQLGKWLILFDISHPIARVAISVLKSVNWRNCYKNEEFELYDCVGKLLGQLQHTKCSSINKKIAKGSLNVTKQGENNIYLEFNNFLWDICLRLPQLHIPFPYSDSDDIINTPISQFLHIMRNCMDTIENFKTYGYFYLEELHKQSCYQAVAIVIGRLLYQFNVQIITRFNNKEFLGIFETMLTSNDSYLTFSMIGFGAKFPTNIVHFFRNIILLYLHLLITKNSTKKEIYYYMISVLKLMSLRTQVDFYNSMEFTYIFDCFVRYYIAFGLNEFSFDEEFEKELFNIYMDKTIENKRKVENSMFGFMKSYEMPLFYTKTPNCDVSEYVLLSIYTRCTQEWQNIFFEYISKGKSPEASIAKVKNKLKIDINLHHLSIVQWLQMAIDKFDECIIYPWILQTLLYQIFEYRQFFIIISKNSFIGQLYKNLVEDILPKVIKNVNDKKLKCQYELYLQSFIEKKFIVKSEYSDLQLLNIWKLKDNTKSNMTNIDLTEYIQECLHIFDYSLKRFELDCYNRRENIYNQPKWLKYQNNWIGLFDQFNNFDISSLAMDFSILQFNSFLPVYTFYGIGKKENYVVENNSNFNESFIILKKYINEYLNNKEELEEVLTKYKNNVLKRMQQTNQCIQGVLYCKKQPFKKCDRPVNISVHVDVYKEAPDILNYINQLRNQKSANIHHMKIKLFKDIAMKHAQLNDFVLYLYQTINKLKALNYDESICDNLRYIGQNIFERIMCDTLAEEMLFEPFNEFISDAVKYSAEVVCTDDRGKQRFQEQLLFFIFGGSGLLNHILHKIFQPGMFNKQSITTTYQTICEKLNTFGKAYDARQCLVRFTEILSHESEETLYNLIPVIIKFARKCKNFEEGTEEYNLLLMFSDHLNIIIGRTLPGSISVIMKDLINSCDEIIFPDSLGTALYEKLNIPMVLSSRDVSTIDMSIINESTTMDLLKYIKNTCENKRSYYKQKFFSVLGKNVCMISDMIRYLIIIMGHHYIRNPLHNLNVGENMLNILHETWDFLLFPATFCDKDILTWEVNDQQFGNFVVNVFERIMSDIEYFSFYNRKDGIKCDVTKSIVKITFPKICQMNNGLQQKHVTNVLRLAFRQLNWEQYKPSKDDFYIFQCMIYNNDNEINGIIGDISVKINWTNICNDYYDMVNVFKLFYSLSICPLSINDILSSFKRSLKCLTNIPIWHELSSKHFEDICENIFNNTSIERYQRYFNNFESILYPELLLILKKISQIDMTNDLEDKKTEELEERINKIALYVKILNKLIFSHKICNEYSSENEYITLFDSVSVWLRKVFEYNNLPCYYGSVATNLIDLSSVQNEDILKKILKKVKEYILNNNNPITVPIIPGFQQIVISYHSSIALRYEMELINALFKYEYLKRNTILFPECDIHFIIEDSILLQLMQNFGSFNEYANIEWIFGSILDGLVDKQMPHEKRLEFVNALENYSVRCLKSNSVITVEFCIIIYYYLQHLTILMKEILTNSRRLTLLKSTIHVLEQFDNKFSSNYIISSFNNMFKKLVSTGVESQFPISTFAKGIILYIKNQKLKNDIRLTSSDKIYKSKFNDFQTLLKSNPYLNITKSNYFKKNKVNYFVNLYVDNVMALKVVFLLQPYSIIIGHLIGLFFAPYSYLIAKLIGDDFLINNQGNNIFKKYYYLIIGITIIVYYTIYQYKKNIGLCAANIFVTIIHIIYNLNQIYSIEKRLLTPISNFFPSLNSTILLIFGYLTTQLSFIIFAKSEGILNNLTHLSIGGIISEYTISPYTSKP</sequence>
<keyword evidence="1" id="KW-0175">Coiled coil</keyword>
<keyword evidence="3" id="KW-0812">Transmembrane</keyword>
<feature type="domain" description="Epg5-like central TPR repeats" evidence="4">
    <location>
        <begin position="1521"/>
        <end position="1889"/>
    </location>
</feature>
<name>A0AAF5DLP5_STRER</name>
<keyword evidence="3" id="KW-0472">Membrane</keyword>
<evidence type="ECO:0000256" key="3">
    <source>
        <dbReference type="SAM" id="Phobius"/>
    </source>
</evidence>
<accession>A0AAF5DLP5</accession>
<reference evidence="6" key="1">
    <citation type="submission" date="2024-02" db="UniProtKB">
        <authorList>
            <consortium name="WormBaseParasite"/>
        </authorList>
    </citation>
    <scope>IDENTIFICATION</scope>
</reference>
<evidence type="ECO:0000313" key="5">
    <source>
        <dbReference type="Proteomes" id="UP000035681"/>
    </source>
</evidence>
<dbReference type="Pfam" id="PF26103">
    <property type="entry name" value="TPR_Epg5"/>
    <property type="match status" value="1"/>
</dbReference>
<evidence type="ECO:0000256" key="1">
    <source>
        <dbReference type="SAM" id="Coils"/>
    </source>
</evidence>
<dbReference type="GO" id="GO:0097352">
    <property type="term" value="P:autophagosome maturation"/>
    <property type="evidence" value="ECO:0007669"/>
    <property type="project" value="TreeGrafter"/>
</dbReference>
<protein>
    <submittedName>
        <fullName evidence="6">Ectopic P granules protein 5 homolog</fullName>
    </submittedName>
</protein>
<feature type="transmembrane region" description="Helical" evidence="3">
    <location>
        <begin position="2465"/>
        <end position="2486"/>
    </location>
</feature>
<evidence type="ECO:0000259" key="4">
    <source>
        <dbReference type="Pfam" id="PF26103"/>
    </source>
</evidence>
<feature type="coiled-coil region" evidence="1">
    <location>
        <begin position="1341"/>
        <end position="1372"/>
    </location>
</feature>
<feature type="transmembrane region" description="Helical" evidence="3">
    <location>
        <begin position="2425"/>
        <end position="2444"/>
    </location>
</feature>
<dbReference type="WBParaSite" id="TCONS_00015224.p1">
    <property type="protein sequence ID" value="TCONS_00015224.p1"/>
    <property type="gene ID" value="XLOC_010452"/>
</dbReference>
<evidence type="ECO:0000313" key="6">
    <source>
        <dbReference type="WBParaSite" id="TCONS_00015224.p1"/>
    </source>
</evidence>
<keyword evidence="3" id="KW-1133">Transmembrane helix</keyword>
<feature type="coiled-coil region" evidence="1">
    <location>
        <begin position="111"/>
        <end position="138"/>
    </location>
</feature>
<feature type="transmembrane region" description="Helical" evidence="3">
    <location>
        <begin position="2367"/>
        <end position="2384"/>
    </location>
</feature>
<feature type="region of interest" description="Disordered" evidence="2">
    <location>
        <begin position="1"/>
        <end position="42"/>
    </location>
</feature>
<keyword evidence="5" id="KW-1185">Reference proteome</keyword>